<dbReference type="PANTHER" id="PTHR35004">
    <property type="entry name" value="TRANSPOSASE RV3428C-RELATED"/>
    <property type="match status" value="1"/>
</dbReference>
<dbReference type="Proteomes" id="UP001149822">
    <property type="component" value="Unassembled WGS sequence"/>
</dbReference>
<evidence type="ECO:0008006" key="3">
    <source>
        <dbReference type="Google" id="ProtNLM"/>
    </source>
</evidence>
<gene>
    <name evidence="1" type="ORF">OU682_17010</name>
</gene>
<comment type="caution">
    <text evidence="1">The sequence shown here is derived from an EMBL/GenBank/DDBJ whole genome shotgun (WGS) entry which is preliminary data.</text>
</comment>
<dbReference type="RefSeq" id="WP_268943385.1">
    <property type="nucleotide sequence ID" value="NZ_JAPTYD010000034.1"/>
</dbReference>
<evidence type="ECO:0000313" key="1">
    <source>
        <dbReference type="EMBL" id="MCZ0963311.1"/>
    </source>
</evidence>
<proteinExistence type="predicted"/>
<protein>
    <recommendedName>
        <fullName evidence="3">Transposase</fullName>
    </recommendedName>
</protein>
<dbReference type="PANTHER" id="PTHR35004:SF8">
    <property type="entry name" value="TRANSPOSASE RV3428C-RELATED"/>
    <property type="match status" value="1"/>
</dbReference>
<evidence type="ECO:0000313" key="2">
    <source>
        <dbReference type="Proteomes" id="UP001149822"/>
    </source>
</evidence>
<keyword evidence="2" id="KW-1185">Reference proteome</keyword>
<name>A0ABT4JA27_9RHOB</name>
<sequence length="121" mass="13915">MQARDKARFGVAVQVAQRWILAWLHNRRFFSLAELNAAIRRFRDELNVRIMQGYGTGRADLFSTLDRPHLQAPPDMACAIARRKRVRVAPDYPVVMDSSWYSVPSGVIREEEDVRVCGEIV</sequence>
<accession>A0ABT4JA27</accession>
<dbReference type="EMBL" id="JAPTYD010000034">
    <property type="protein sequence ID" value="MCZ0963311.1"/>
    <property type="molecule type" value="Genomic_DNA"/>
</dbReference>
<organism evidence="1 2">
    <name type="scientific">Paracoccus benzoatiresistens</name>
    <dbReference type="NCBI Taxonomy" id="2997341"/>
    <lineage>
        <taxon>Bacteria</taxon>
        <taxon>Pseudomonadati</taxon>
        <taxon>Pseudomonadota</taxon>
        <taxon>Alphaproteobacteria</taxon>
        <taxon>Rhodobacterales</taxon>
        <taxon>Paracoccaceae</taxon>
        <taxon>Paracoccus</taxon>
    </lineage>
</organism>
<reference evidence="1" key="1">
    <citation type="submission" date="2022-12" db="EMBL/GenBank/DDBJ databases">
        <title>Paracoccus sp. EF6 isolated from a lake water.</title>
        <authorList>
            <person name="Liu H."/>
        </authorList>
    </citation>
    <scope>NUCLEOTIDE SEQUENCE</scope>
    <source>
        <strain evidence="1">EF6</strain>
    </source>
</reference>